<evidence type="ECO:0000313" key="2">
    <source>
        <dbReference type="Proteomes" id="UP000887566"/>
    </source>
</evidence>
<keyword evidence="2" id="KW-1185">Reference proteome</keyword>
<accession>A0A914WGD9</accession>
<dbReference type="InterPro" id="IPR057603">
    <property type="entry name" value="Periphilin-1_C"/>
</dbReference>
<evidence type="ECO:0000313" key="3">
    <source>
        <dbReference type="WBParaSite" id="PSAMB.scaffold3833size16710.g22732.t1"/>
    </source>
</evidence>
<reference evidence="3" key="1">
    <citation type="submission" date="2022-11" db="UniProtKB">
        <authorList>
            <consortium name="WormBaseParasite"/>
        </authorList>
    </citation>
    <scope>IDENTIFICATION</scope>
</reference>
<dbReference type="Proteomes" id="UP000887566">
    <property type="component" value="Unplaced"/>
</dbReference>
<sequence>MLPDLCADDNLLLRVQVALSMHLLQIAKNNNEPLPTVVQAAVQSARSNLKLSDRQLVRLPLTSVLSQNEQADNDDQAENCVDQQSLTTFVESDSLQLDGAESSAFADSADSYKSTDSYPTNLSNFGLATTHVKLNIHNFFVKPTLKPMLSDSEIKTKIGQLCSRQLELLNSAGEELKSCFEQDYETVRRVVQMMINKVPDLEGRLLIGLDDMIKEMEVKYRESFVEYINELLQD</sequence>
<organism evidence="2 3">
    <name type="scientific">Plectus sambesii</name>
    <dbReference type="NCBI Taxonomy" id="2011161"/>
    <lineage>
        <taxon>Eukaryota</taxon>
        <taxon>Metazoa</taxon>
        <taxon>Ecdysozoa</taxon>
        <taxon>Nematoda</taxon>
        <taxon>Chromadorea</taxon>
        <taxon>Plectida</taxon>
        <taxon>Plectina</taxon>
        <taxon>Plectoidea</taxon>
        <taxon>Plectidae</taxon>
        <taxon>Plectus</taxon>
    </lineage>
</organism>
<protein>
    <recommendedName>
        <fullName evidence="1">Periphilin-1 C-terminal domain-containing protein</fullName>
    </recommendedName>
</protein>
<name>A0A914WGD9_9BILA</name>
<dbReference type="WBParaSite" id="PSAMB.scaffold3833size16710.g22732.t1">
    <property type="protein sequence ID" value="PSAMB.scaffold3833size16710.g22732.t1"/>
    <property type="gene ID" value="PSAMB.scaffold3833size16710.g22732"/>
</dbReference>
<dbReference type="Pfam" id="PF25234">
    <property type="entry name" value="Periphilin_C"/>
    <property type="match status" value="1"/>
</dbReference>
<proteinExistence type="predicted"/>
<evidence type="ECO:0000259" key="1">
    <source>
        <dbReference type="Pfam" id="PF25234"/>
    </source>
</evidence>
<feature type="domain" description="Periphilin-1 C-terminal" evidence="1">
    <location>
        <begin position="166"/>
        <end position="231"/>
    </location>
</feature>
<dbReference type="AlphaFoldDB" id="A0A914WGD9"/>